<evidence type="ECO:0008006" key="3">
    <source>
        <dbReference type="Google" id="ProtNLM"/>
    </source>
</evidence>
<dbReference type="NCBIfam" id="TIGR02165">
    <property type="entry name" value="cas5_6_GSU0054"/>
    <property type="match status" value="1"/>
</dbReference>
<sequence length="527" mass="59019">MLSIAFTFPAGRYHATPWGRHVNEADVAWPPDLWRITRAFIAVWHRKLDPVRFPRERLHELLAQLAGAEPPSYRLPECAIHAHSRHYMPGKDKRTLVFDAFVRVADDNPVVVVWPALVLDTAQTEMLDALLENLGFLGRAESWVDARRTDAPVDCNCLPAAEAVDLERGEVTHEIVRLMVPSRPENYRAFRSAKLETAGIELDPEVRSSKIKPVEKKLLTTLPGDWLNAISVETGALQAAGWSAPPCARVVSYCRPLYALKTIAPKVLRKSATIKPKAGITTARFMLYGKPLHRIEDAVRVGEMLRLAAMGCARQLLGENAIPCELSGHELDSPNHHAHAFWLSDPNERGEIEHLLVHAPGGFSSEAIRVLTALQQIRQGENEPLRLMLEGFGTASLFDKVTSLTGKSAIWRSVTPYLHPWHLKKPELRTPKATAAAILGQLHREWCQRGTDLPKIVEMSELASIRHGGRVMRSLHFHRFRRKHGLAQPDTRGRLLELRFEQPVTGPIALGYACHFGLGQFMPVVEK</sequence>
<keyword evidence="2" id="KW-1185">Reference proteome</keyword>
<dbReference type="STRING" id="1742973.COMA2_110094"/>
<proteinExistence type="predicted"/>
<evidence type="ECO:0000313" key="2">
    <source>
        <dbReference type="Proteomes" id="UP000198736"/>
    </source>
</evidence>
<organism evidence="1 2">
    <name type="scientific">Candidatus Nitrospira nitrificans</name>
    <dbReference type="NCBI Taxonomy" id="1742973"/>
    <lineage>
        <taxon>Bacteria</taxon>
        <taxon>Pseudomonadati</taxon>
        <taxon>Nitrospirota</taxon>
        <taxon>Nitrospiria</taxon>
        <taxon>Nitrospirales</taxon>
        <taxon>Nitrospiraceae</taxon>
        <taxon>Nitrospira</taxon>
    </lineage>
</organism>
<dbReference type="InterPro" id="IPR019089">
    <property type="entry name" value="Cas_GSU0054"/>
</dbReference>
<dbReference type="AlphaFoldDB" id="A0A0S4L7P1"/>
<dbReference type="Proteomes" id="UP000198736">
    <property type="component" value="Unassembled WGS sequence"/>
</dbReference>
<accession>A0A0S4L7P1</accession>
<dbReference type="EMBL" id="CZPZ01000003">
    <property type="protein sequence ID" value="CUS32794.1"/>
    <property type="molecule type" value="Genomic_DNA"/>
</dbReference>
<reference evidence="2" key="1">
    <citation type="submission" date="2015-10" db="EMBL/GenBank/DDBJ databases">
        <authorList>
            <person name="Luecker S."/>
            <person name="Luecker S."/>
        </authorList>
    </citation>
    <scope>NUCLEOTIDE SEQUENCE [LARGE SCALE GENOMIC DNA]</scope>
</reference>
<protein>
    <recommendedName>
        <fullName evidence="3">CRISPR-associated protein Csb2</fullName>
    </recommendedName>
</protein>
<evidence type="ECO:0000313" key="1">
    <source>
        <dbReference type="EMBL" id="CUS32794.1"/>
    </source>
</evidence>
<dbReference type="RefSeq" id="WP_090894625.1">
    <property type="nucleotide sequence ID" value="NZ_CZPZ01000003.1"/>
</dbReference>
<name>A0A0S4L7P1_9BACT</name>
<gene>
    <name evidence="1" type="ORF">COMA2_110094</name>
</gene>
<dbReference type="OrthoDB" id="9787885at2"/>